<gene>
    <name evidence="2" type="ORF">VA613_07365</name>
</gene>
<reference evidence="2 3" key="1">
    <citation type="submission" date="2023-12" db="EMBL/GenBank/DDBJ databases">
        <title>Thiobacillus sedimentum sp. nov., a chemolithoautotrophic sulfur-oxidizing bacterium isolated from freshwater sediment.</title>
        <authorList>
            <person name="Luo J."/>
            <person name="Dai C."/>
        </authorList>
    </citation>
    <scope>NUCLEOTIDE SEQUENCE [LARGE SCALE GENOMIC DNA]</scope>
    <source>
        <strain evidence="2 3">SCUT-2</strain>
    </source>
</reference>
<evidence type="ECO:0000313" key="2">
    <source>
        <dbReference type="EMBL" id="WRS37841.1"/>
    </source>
</evidence>
<accession>A0ABZ1CFZ6</accession>
<name>A0ABZ1CFZ6_9PROT</name>
<protein>
    <recommendedName>
        <fullName evidence="4">Transposase IS204/IS1001/IS1096/IS1165 zinc-finger domain-containing protein</fullName>
    </recommendedName>
</protein>
<proteinExistence type="predicted"/>
<dbReference type="EMBL" id="CP141769">
    <property type="protein sequence ID" value="WRS37841.1"/>
    <property type="molecule type" value="Genomic_DNA"/>
</dbReference>
<feature type="region of interest" description="Disordered" evidence="1">
    <location>
        <begin position="1"/>
        <end position="21"/>
    </location>
</feature>
<evidence type="ECO:0008006" key="4">
    <source>
        <dbReference type="Google" id="ProtNLM"/>
    </source>
</evidence>
<dbReference type="RefSeq" id="WP_324778455.1">
    <property type="nucleotide sequence ID" value="NZ_CP141769.1"/>
</dbReference>
<evidence type="ECO:0000313" key="3">
    <source>
        <dbReference type="Proteomes" id="UP001334732"/>
    </source>
</evidence>
<organism evidence="2 3">
    <name type="scientific">Thiobacillus sedimenti</name>
    <dbReference type="NCBI Taxonomy" id="3110231"/>
    <lineage>
        <taxon>Bacteria</taxon>
        <taxon>Pseudomonadati</taxon>
        <taxon>Pseudomonadota</taxon>
        <taxon>Betaproteobacteria</taxon>
        <taxon>Nitrosomonadales</taxon>
        <taxon>Thiobacillaceae</taxon>
        <taxon>Thiobacillus</taxon>
    </lineage>
</organism>
<dbReference type="Proteomes" id="UP001334732">
    <property type="component" value="Chromosome"/>
</dbReference>
<sequence length="73" mass="8642">MRMAGHSPSGSYSEGTPRHTCPACKRHGLVRIRRRFIDRLIGLFVRQRRYRCTHPACLWEGNLREKRRTQHLA</sequence>
<keyword evidence="3" id="KW-1185">Reference proteome</keyword>
<evidence type="ECO:0000256" key="1">
    <source>
        <dbReference type="SAM" id="MobiDB-lite"/>
    </source>
</evidence>